<evidence type="ECO:0000256" key="1">
    <source>
        <dbReference type="ARBA" id="ARBA00007469"/>
    </source>
</evidence>
<sequence length="230" mass="25120">MPDRPPSGPKSRRAPRAAAAALACALAALGAQAQPRDGRHVAGDFDYYVLALSWNASWCLAEGDARDAPQCDAREDYGFTVHGLWPQYERGWPEYCATTARDPSRRETAAMADVMASPGLAWGQWKKHGRCSGEDPADYFAAIRRAWASISRPEALRRLGRDVRVAPGVVEAAFIEANPSLQPDGVTVTCRDGLLREVRICLDRTLSPRACAPDAQIDCKMKTVQLPSVR</sequence>
<gene>
    <name evidence="4" type="ORF">SAMN05444370_10415</name>
</gene>
<dbReference type="GO" id="GO:0003723">
    <property type="term" value="F:RNA binding"/>
    <property type="evidence" value="ECO:0007669"/>
    <property type="project" value="InterPro"/>
</dbReference>
<dbReference type="Proteomes" id="UP000198703">
    <property type="component" value="Unassembled WGS sequence"/>
</dbReference>
<dbReference type="RefSeq" id="WP_093251731.1">
    <property type="nucleotide sequence ID" value="NZ_FNQM01000004.1"/>
</dbReference>
<dbReference type="Pfam" id="PF00445">
    <property type="entry name" value="Ribonuclease_T2"/>
    <property type="match status" value="1"/>
</dbReference>
<dbReference type="InterPro" id="IPR036430">
    <property type="entry name" value="RNase_T2-like_sf"/>
</dbReference>
<dbReference type="EMBL" id="FNQM01000004">
    <property type="protein sequence ID" value="SEA29500.1"/>
    <property type="molecule type" value="Genomic_DNA"/>
</dbReference>
<dbReference type="PROSITE" id="PS00531">
    <property type="entry name" value="RNASE_T2_2"/>
    <property type="match status" value="1"/>
</dbReference>
<dbReference type="InterPro" id="IPR039378">
    <property type="entry name" value="RNase_T2_prok"/>
</dbReference>
<feature type="chain" id="PRO_5011587184" evidence="3">
    <location>
        <begin position="34"/>
        <end position="230"/>
    </location>
</feature>
<dbReference type="STRING" id="89524.SAMN05444370_10415"/>
<dbReference type="SUPFAM" id="SSF55895">
    <property type="entry name" value="Ribonuclease Rh-like"/>
    <property type="match status" value="1"/>
</dbReference>
<reference evidence="4 5" key="1">
    <citation type="submission" date="2016-10" db="EMBL/GenBank/DDBJ databases">
        <authorList>
            <person name="de Groot N.N."/>
        </authorList>
    </citation>
    <scope>NUCLEOTIDE SEQUENCE [LARGE SCALE GENOMIC DNA]</scope>
    <source>
        <strain evidence="4 5">DSM 15345</strain>
    </source>
</reference>
<evidence type="ECO:0000313" key="4">
    <source>
        <dbReference type="EMBL" id="SEA29500.1"/>
    </source>
</evidence>
<dbReference type="PANTHER" id="PTHR11240:SF22">
    <property type="entry name" value="RIBONUCLEASE T2"/>
    <property type="match status" value="1"/>
</dbReference>
<dbReference type="Gene3D" id="3.90.730.10">
    <property type="entry name" value="Ribonuclease T2-like"/>
    <property type="match status" value="1"/>
</dbReference>
<comment type="similarity">
    <text evidence="1 2">Belongs to the RNase T2 family.</text>
</comment>
<dbReference type="AlphaFoldDB" id="A0A1H4A0V1"/>
<evidence type="ECO:0000256" key="3">
    <source>
        <dbReference type="SAM" id="SignalP"/>
    </source>
</evidence>
<feature type="signal peptide" evidence="3">
    <location>
        <begin position="1"/>
        <end position="33"/>
    </location>
</feature>
<dbReference type="CDD" id="cd01062">
    <property type="entry name" value="RNase_T2_prok"/>
    <property type="match status" value="1"/>
</dbReference>
<name>A0A1H4A0V1_9RHOB</name>
<dbReference type="PANTHER" id="PTHR11240">
    <property type="entry name" value="RIBONUCLEASE T2"/>
    <property type="match status" value="1"/>
</dbReference>
<dbReference type="InterPro" id="IPR001568">
    <property type="entry name" value="RNase_T2-like"/>
</dbReference>
<protein>
    <submittedName>
        <fullName evidence="4">Ribonuclease T2</fullName>
    </submittedName>
</protein>
<evidence type="ECO:0000313" key="5">
    <source>
        <dbReference type="Proteomes" id="UP000198703"/>
    </source>
</evidence>
<keyword evidence="3" id="KW-0732">Signal</keyword>
<dbReference type="OrthoDB" id="4720638at2"/>
<accession>A0A1H4A0V1</accession>
<keyword evidence="5" id="KW-1185">Reference proteome</keyword>
<dbReference type="InterPro" id="IPR033130">
    <property type="entry name" value="RNase_T2_His_AS_2"/>
</dbReference>
<organism evidence="4 5">
    <name type="scientific">Rubrimonas cliftonensis</name>
    <dbReference type="NCBI Taxonomy" id="89524"/>
    <lineage>
        <taxon>Bacteria</taxon>
        <taxon>Pseudomonadati</taxon>
        <taxon>Pseudomonadota</taxon>
        <taxon>Alphaproteobacteria</taxon>
        <taxon>Rhodobacterales</taxon>
        <taxon>Paracoccaceae</taxon>
        <taxon>Rubrimonas</taxon>
    </lineage>
</organism>
<dbReference type="GO" id="GO:0033897">
    <property type="term" value="F:ribonuclease T2 activity"/>
    <property type="evidence" value="ECO:0007669"/>
    <property type="project" value="InterPro"/>
</dbReference>
<dbReference type="InterPro" id="IPR018188">
    <property type="entry name" value="RNase_T2_His_AS_1"/>
</dbReference>
<evidence type="ECO:0000256" key="2">
    <source>
        <dbReference type="RuleBase" id="RU004328"/>
    </source>
</evidence>
<dbReference type="PROSITE" id="PS00530">
    <property type="entry name" value="RNASE_T2_1"/>
    <property type="match status" value="1"/>
</dbReference>
<proteinExistence type="inferred from homology"/>
<dbReference type="GO" id="GO:0006401">
    <property type="term" value="P:RNA catabolic process"/>
    <property type="evidence" value="ECO:0007669"/>
    <property type="project" value="UniProtKB-ARBA"/>
</dbReference>